<evidence type="ECO:0000256" key="1">
    <source>
        <dbReference type="SAM" id="MobiDB-lite"/>
    </source>
</evidence>
<name>A0A438D0Z4_VITVI</name>
<comment type="caution">
    <text evidence="2">The sequence shown here is derived from an EMBL/GenBank/DDBJ whole genome shotgun (WGS) entry which is preliminary data.</text>
</comment>
<protein>
    <submittedName>
        <fullName evidence="2">Uncharacterized protein</fullName>
    </submittedName>
</protein>
<dbReference type="AlphaFoldDB" id="A0A438D0Z4"/>
<accession>A0A438D0Z4</accession>
<feature type="region of interest" description="Disordered" evidence="1">
    <location>
        <begin position="117"/>
        <end position="150"/>
    </location>
</feature>
<dbReference type="Proteomes" id="UP000288805">
    <property type="component" value="Unassembled WGS sequence"/>
</dbReference>
<gene>
    <name evidence="2" type="ORF">CK203_102564</name>
</gene>
<evidence type="ECO:0000313" key="2">
    <source>
        <dbReference type="EMBL" id="RVW29133.1"/>
    </source>
</evidence>
<proteinExistence type="predicted"/>
<reference evidence="2 3" key="1">
    <citation type="journal article" date="2018" name="PLoS Genet.">
        <title>Population sequencing reveals clonal diversity and ancestral inbreeding in the grapevine cultivar Chardonnay.</title>
        <authorList>
            <person name="Roach M.J."/>
            <person name="Johnson D.L."/>
            <person name="Bohlmann J."/>
            <person name="van Vuuren H.J."/>
            <person name="Jones S.J."/>
            <person name="Pretorius I.S."/>
            <person name="Schmidt S.A."/>
            <person name="Borneman A.R."/>
        </authorList>
    </citation>
    <scope>NUCLEOTIDE SEQUENCE [LARGE SCALE GENOMIC DNA]</scope>
    <source>
        <strain evidence="3">cv. Chardonnay</strain>
        <tissue evidence="2">Leaf</tissue>
    </source>
</reference>
<organism evidence="2 3">
    <name type="scientific">Vitis vinifera</name>
    <name type="common">Grape</name>
    <dbReference type="NCBI Taxonomy" id="29760"/>
    <lineage>
        <taxon>Eukaryota</taxon>
        <taxon>Viridiplantae</taxon>
        <taxon>Streptophyta</taxon>
        <taxon>Embryophyta</taxon>
        <taxon>Tracheophyta</taxon>
        <taxon>Spermatophyta</taxon>
        <taxon>Magnoliopsida</taxon>
        <taxon>eudicotyledons</taxon>
        <taxon>Gunneridae</taxon>
        <taxon>Pentapetalae</taxon>
        <taxon>rosids</taxon>
        <taxon>Vitales</taxon>
        <taxon>Vitaceae</taxon>
        <taxon>Viteae</taxon>
        <taxon>Vitis</taxon>
    </lineage>
</organism>
<sequence>MIALGREVMGRPWIHRAGAIPSSLHEKVKFIHDGRVIVVQAAGDRFISAEPVLEISHADDDLFLTGFTFDEVQTLEMEDFCRDFVAMSFDQHSSTVVPILCGHVYLPGMAWGDVSTGLASEPRAPSEDRRMTQHHPGGRASAPRATVTVE</sequence>
<evidence type="ECO:0000313" key="3">
    <source>
        <dbReference type="Proteomes" id="UP000288805"/>
    </source>
</evidence>
<dbReference type="EMBL" id="QGNW01001860">
    <property type="protein sequence ID" value="RVW29133.1"/>
    <property type="molecule type" value="Genomic_DNA"/>
</dbReference>